<dbReference type="InterPro" id="IPR027417">
    <property type="entry name" value="P-loop_NTPase"/>
</dbReference>
<dbReference type="Proteomes" id="UP000887574">
    <property type="component" value="Unplaced"/>
</dbReference>
<accession>A0A915ENH0</accession>
<proteinExistence type="predicted"/>
<evidence type="ECO:0000313" key="2">
    <source>
        <dbReference type="WBParaSite" id="jg7785"/>
    </source>
</evidence>
<protein>
    <submittedName>
        <fullName evidence="2">Uncharacterized protein</fullName>
    </submittedName>
</protein>
<organism evidence="1 2">
    <name type="scientific">Ditylenchus dipsaci</name>
    <dbReference type="NCBI Taxonomy" id="166011"/>
    <lineage>
        <taxon>Eukaryota</taxon>
        <taxon>Metazoa</taxon>
        <taxon>Ecdysozoa</taxon>
        <taxon>Nematoda</taxon>
        <taxon>Chromadorea</taxon>
        <taxon>Rhabditida</taxon>
        <taxon>Tylenchina</taxon>
        <taxon>Tylenchomorpha</taxon>
        <taxon>Sphaerularioidea</taxon>
        <taxon>Anguinidae</taxon>
        <taxon>Anguininae</taxon>
        <taxon>Ditylenchus</taxon>
    </lineage>
</organism>
<dbReference type="AlphaFoldDB" id="A0A915ENH0"/>
<reference evidence="2" key="1">
    <citation type="submission" date="2022-11" db="UniProtKB">
        <authorList>
            <consortium name="WormBaseParasite"/>
        </authorList>
    </citation>
    <scope>IDENTIFICATION</scope>
</reference>
<dbReference type="SUPFAM" id="SSF52540">
    <property type="entry name" value="P-loop containing nucleoside triphosphate hydrolases"/>
    <property type="match status" value="1"/>
</dbReference>
<keyword evidence="1" id="KW-1185">Reference proteome</keyword>
<name>A0A915ENH0_9BILA</name>
<evidence type="ECO:0000313" key="1">
    <source>
        <dbReference type="Proteomes" id="UP000887574"/>
    </source>
</evidence>
<dbReference type="WBParaSite" id="jg7785">
    <property type="protein sequence ID" value="jg7785"/>
    <property type="gene ID" value="jg7785"/>
</dbReference>
<sequence length="87" mass="9701">MLQLKRRRCSNNPAGVDKLFHGYGSRQKNAGASSILKEHMTGSKILLFLCSAASVEYLANILPGLLDCKELKILAMHGKRKISVRRF</sequence>